<name>A0ABV4KWY2_9GAMM</name>
<accession>A0ABV4KWY2</accession>
<protein>
    <submittedName>
        <fullName evidence="1">Uncharacterized protein</fullName>
    </submittedName>
</protein>
<organism evidence="1 2">
    <name type="scientific">Enterovibrio norvegicus</name>
    <dbReference type="NCBI Taxonomy" id="188144"/>
    <lineage>
        <taxon>Bacteria</taxon>
        <taxon>Pseudomonadati</taxon>
        <taxon>Pseudomonadota</taxon>
        <taxon>Gammaproteobacteria</taxon>
        <taxon>Vibrionales</taxon>
        <taxon>Vibrionaceae</taxon>
        <taxon>Enterovibrio</taxon>
    </lineage>
</organism>
<gene>
    <name evidence="1" type="ORF">ACED35_02525</name>
</gene>
<reference evidence="1 2" key="1">
    <citation type="submission" date="2024-06" db="EMBL/GenBank/DDBJ databases">
        <authorList>
            <person name="Steensen K."/>
            <person name="Seneca J."/>
            <person name="Bartlau N."/>
            <person name="Yu A.X."/>
            <person name="Polz M.F."/>
        </authorList>
    </citation>
    <scope>NUCLEOTIDE SEQUENCE [LARGE SCALE GENOMIC DNA]</scope>
    <source>
        <strain evidence="1 2">1F260</strain>
    </source>
</reference>
<dbReference type="EMBL" id="JBGONM010000004">
    <property type="protein sequence ID" value="MEZ8079968.1"/>
    <property type="molecule type" value="Genomic_DNA"/>
</dbReference>
<evidence type="ECO:0000313" key="1">
    <source>
        <dbReference type="EMBL" id="MEZ8079968.1"/>
    </source>
</evidence>
<sequence length="133" mass="14300">MASFETTVTVLISSAYILSIKIMDMKKPSLLVILLSFSSSVFSAASYETITVCGLQTHTNSNYAYLRVCESRPSNNGCSSGGFVSWNIADGQGKVMYSTAMAALVSGNSVTLKMDGKTCLSAYDATYMIRINK</sequence>
<keyword evidence="2" id="KW-1185">Reference proteome</keyword>
<comment type="caution">
    <text evidence="1">The sequence shown here is derived from an EMBL/GenBank/DDBJ whole genome shotgun (WGS) entry which is preliminary data.</text>
</comment>
<dbReference type="RefSeq" id="WP_131800315.1">
    <property type="nucleotide sequence ID" value="NZ_JBGONM010000004.1"/>
</dbReference>
<evidence type="ECO:0000313" key="2">
    <source>
        <dbReference type="Proteomes" id="UP001569154"/>
    </source>
</evidence>
<dbReference type="Proteomes" id="UP001569154">
    <property type="component" value="Unassembled WGS sequence"/>
</dbReference>
<proteinExistence type="predicted"/>